<feature type="region of interest" description="Disordered" evidence="1">
    <location>
        <begin position="99"/>
        <end position="221"/>
    </location>
</feature>
<accession>A0A0D9P0F1</accession>
<dbReference type="PANTHER" id="PTHR40635:SF1">
    <property type="match status" value="1"/>
</dbReference>
<evidence type="ECO:0000313" key="3">
    <source>
        <dbReference type="Proteomes" id="UP000054544"/>
    </source>
</evidence>
<name>A0A0D9P0F1_METAN</name>
<feature type="compositionally biased region" description="Acidic residues" evidence="1">
    <location>
        <begin position="184"/>
        <end position="197"/>
    </location>
</feature>
<feature type="compositionally biased region" description="Polar residues" evidence="1">
    <location>
        <begin position="171"/>
        <end position="180"/>
    </location>
</feature>
<evidence type="ECO:0000256" key="1">
    <source>
        <dbReference type="SAM" id="MobiDB-lite"/>
    </source>
</evidence>
<proteinExistence type="predicted"/>
<evidence type="ECO:0000313" key="2">
    <source>
        <dbReference type="EMBL" id="KJK79739.1"/>
    </source>
</evidence>
<dbReference type="EMBL" id="KE384730">
    <property type="protein sequence ID" value="KJK79739.1"/>
    <property type="molecule type" value="Genomic_DNA"/>
</dbReference>
<keyword evidence="3" id="KW-1185">Reference proteome</keyword>
<gene>
    <name evidence="2" type="ORF">H634G_05331</name>
</gene>
<feature type="compositionally biased region" description="Polar residues" evidence="1">
    <location>
        <begin position="258"/>
        <end position="274"/>
    </location>
</feature>
<feature type="compositionally biased region" description="Basic and acidic residues" evidence="1">
    <location>
        <begin position="198"/>
        <end position="207"/>
    </location>
</feature>
<organism evidence="2 3">
    <name type="scientific">Metarhizium anisopliae BRIP 53293</name>
    <dbReference type="NCBI Taxonomy" id="1291518"/>
    <lineage>
        <taxon>Eukaryota</taxon>
        <taxon>Fungi</taxon>
        <taxon>Dikarya</taxon>
        <taxon>Ascomycota</taxon>
        <taxon>Pezizomycotina</taxon>
        <taxon>Sordariomycetes</taxon>
        <taxon>Hypocreomycetidae</taxon>
        <taxon>Hypocreales</taxon>
        <taxon>Clavicipitaceae</taxon>
        <taxon>Metarhizium</taxon>
    </lineage>
</organism>
<sequence length="281" mass="32176">MAPIRRYLRITKYSVLECRIYLDNPSLAQSWLLNPRNAVLPRIIENIRPLVIPKLREEKERSKKKSSKKKNIKDVIVQDDFEVSMFLTETSTRHSLLTKRKHFRDKGPRMMQSNSTKLIGETNIVPVDVDSGDEMPGLREEDGDDGDDVRLSDIPVASAQTRSKRHRDNDNSNARTQNSHVEAEGQDAIEIDSDADEPASKRTRFPDDPDEDEDEDDKKKLTMDVSYEGFAIYGRVLCLVVRKRENKTPRPRQDSTNKPEGQASMENWITSTQIPIGEDVP</sequence>
<dbReference type="PANTHER" id="PTHR40635">
    <property type="match status" value="1"/>
</dbReference>
<dbReference type="Proteomes" id="UP000054544">
    <property type="component" value="Unassembled WGS sequence"/>
</dbReference>
<protein>
    <submittedName>
        <fullName evidence="2">Uncharacterized protein</fullName>
    </submittedName>
</protein>
<dbReference type="OrthoDB" id="5374757at2759"/>
<reference evidence="3" key="1">
    <citation type="journal article" date="2014" name="BMC Genomics">
        <title>The genome sequence of the biocontrol fungus Metarhizium anisopliae and comparative genomics of Metarhizium species.</title>
        <authorList>
            <person name="Pattemore J.A."/>
            <person name="Hane J.K."/>
            <person name="Williams A.H."/>
            <person name="Wilson B.A."/>
            <person name="Stodart B.J."/>
            <person name="Ash G.J."/>
        </authorList>
    </citation>
    <scope>NUCLEOTIDE SEQUENCE [LARGE SCALE GENOMIC DNA]</scope>
    <source>
        <strain evidence="3">BRIP 53293</strain>
    </source>
</reference>
<feature type="region of interest" description="Disordered" evidence="1">
    <location>
        <begin position="243"/>
        <end position="281"/>
    </location>
</feature>
<dbReference type="AlphaFoldDB" id="A0A0D9P0F1"/>
<feature type="compositionally biased region" description="Basic and acidic residues" evidence="1">
    <location>
        <begin position="243"/>
        <end position="257"/>
    </location>
</feature>